<keyword evidence="1" id="KW-1133">Transmembrane helix</keyword>
<gene>
    <name evidence="2" type="ORF">FIB18_02600</name>
</gene>
<accession>A0A5C5CWS4</accession>
<feature type="transmembrane region" description="Helical" evidence="1">
    <location>
        <begin position="20"/>
        <end position="42"/>
    </location>
</feature>
<sequence length="94" mass="10158">MPMCTVTERVGSPPGPASDATSWIGLAATPTFALMAWISAFGSQDMTMCSGASTFFPVNDMAVMYALMSLFHLTPWTKFFAARLQRPNTQTIGD</sequence>
<evidence type="ECO:0000313" key="3">
    <source>
        <dbReference type="Proteomes" id="UP000313390"/>
    </source>
</evidence>
<proteinExistence type="predicted"/>
<dbReference type="Proteomes" id="UP000313390">
    <property type="component" value="Unassembled WGS sequence"/>
</dbReference>
<dbReference type="EMBL" id="VEWK01000001">
    <property type="protein sequence ID" value="TNV15658.1"/>
    <property type="molecule type" value="Genomic_DNA"/>
</dbReference>
<protein>
    <submittedName>
        <fullName evidence="2">Uncharacterized protein</fullName>
    </submittedName>
</protein>
<evidence type="ECO:0000313" key="2">
    <source>
        <dbReference type="EMBL" id="TNV15658.1"/>
    </source>
</evidence>
<evidence type="ECO:0000256" key="1">
    <source>
        <dbReference type="SAM" id="Phobius"/>
    </source>
</evidence>
<dbReference type="OrthoDB" id="7777996at2"/>
<keyword evidence="1" id="KW-0472">Membrane</keyword>
<keyword evidence="1" id="KW-0812">Transmembrane</keyword>
<dbReference type="AlphaFoldDB" id="A0A5C5CWS4"/>
<name>A0A5C5CWS4_9HYPH</name>
<reference evidence="2 3" key="1">
    <citation type="journal article" date="2011" name="Int. J. Syst. Evol. Microbiol.">
        <title>Ochrobactrum pecoris sp. nov., isolated from farm animals.</title>
        <authorList>
            <person name="Kampfer P."/>
            <person name="Huber B."/>
            <person name="Busse H.J."/>
            <person name="Scholz H.C."/>
            <person name="Tomaso H."/>
            <person name="Hotzel H."/>
            <person name="Melzer F."/>
        </authorList>
    </citation>
    <scope>NUCLEOTIDE SEQUENCE [LARGE SCALE GENOMIC DNA]</scope>
    <source>
        <strain evidence="2 3">08RB2639</strain>
    </source>
</reference>
<organism evidence="2 3">
    <name type="scientific">Brucella pecoris</name>
    <dbReference type="NCBI Taxonomy" id="867683"/>
    <lineage>
        <taxon>Bacteria</taxon>
        <taxon>Pseudomonadati</taxon>
        <taxon>Pseudomonadota</taxon>
        <taxon>Alphaproteobacteria</taxon>
        <taxon>Hyphomicrobiales</taxon>
        <taxon>Brucellaceae</taxon>
        <taxon>Brucella/Ochrobactrum group</taxon>
        <taxon>Brucella</taxon>
    </lineage>
</organism>
<feature type="transmembrane region" description="Helical" evidence="1">
    <location>
        <begin position="54"/>
        <end position="73"/>
    </location>
</feature>
<comment type="caution">
    <text evidence="2">The sequence shown here is derived from an EMBL/GenBank/DDBJ whole genome shotgun (WGS) entry which is preliminary data.</text>
</comment>